<gene>
    <name evidence="3" type="ORF">OQ497_11520</name>
</gene>
<reference evidence="3 4" key="1">
    <citation type="submission" date="2022-11" db="EMBL/GenBank/DDBJ databases">
        <title>Genome sequencing of Acetobacter type strain.</title>
        <authorList>
            <person name="Heo J."/>
            <person name="Lee D."/>
            <person name="Han B.-H."/>
            <person name="Hong S.-B."/>
            <person name="Kwon S.-W."/>
        </authorList>
    </citation>
    <scope>NUCLEOTIDE SEQUENCE [LARGE SCALE GENOMIC DNA]</scope>
    <source>
        <strain evidence="3 4">KACC 21253</strain>
    </source>
</reference>
<organism evidence="3 4">
    <name type="scientific">Acetobacter thailandicus</name>
    <dbReference type="NCBI Taxonomy" id="1502842"/>
    <lineage>
        <taxon>Bacteria</taxon>
        <taxon>Pseudomonadati</taxon>
        <taxon>Pseudomonadota</taxon>
        <taxon>Alphaproteobacteria</taxon>
        <taxon>Acetobacterales</taxon>
        <taxon>Acetobacteraceae</taxon>
        <taxon>Acetobacter</taxon>
    </lineage>
</organism>
<proteinExistence type="inferred from homology"/>
<evidence type="ECO:0000256" key="1">
    <source>
        <dbReference type="ARBA" id="ARBA00006484"/>
    </source>
</evidence>
<dbReference type="Gene3D" id="3.40.50.720">
    <property type="entry name" value="NAD(P)-binding Rossmann-like Domain"/>
    <property type="match status" value="1"/>
</dbReference>
<dbReference type="InterPro" id="IPR036291">
    <property type="entry name" value="NAD(P)-bd_dom_sf"/>
</dbReference>
<dbReference type="RefSeq" id="WP_173560172.1">
    <property type="nucleotide sequence ID" value="NZ_JAPIUZ010000007.1"/>
</dbReference>
<dbReference type="Proteomes" id="UP001301152">
    <property type="component" value="Unassembled WGS sequence"/>
</dbReference>
<dbReference type="Pfam" id="PF00106">
    <property type="entry name" value="adh_short"/>
    <property type="match status" value="1"/>
</dbReference>
<dbReference type="PANTHER" id="PTHR44196">
    <property type="entry name" value="DEHYDROGENASE/REDUCTASE SDR FAMILY MEMBER 7B"/>
    <property type="match status" value="1"/>
</dbReference>
<keyword evidence="2" id="KW-0560">Oxidoreductase</keyword>
<dbReference type="SUPFAM" id="SSF51735">
    <property type="entry name" value="NAD(P)-binding Rossmann-fold domains"/>
    <property type="match status" value="1"/>
</dbReference>
<evidence type="ECO:0000256" key="2">
    <source>
        <dbReference type="ARBA" id="ARBA00023002"/>
    </source>
</evidence>
<evidence type="ECO:0000313" key="3">
    <source>
        <dbReference type="EMBL" id="MCX2564581.1"/>
    </source>
</evidence>
<name>A0ABT3QH31_9PROT</name>
<sequence>MPSQIAVITGAGTGIGRAAARALGRAGFDIALIGRNEERLAEAVQDLHEHAIKTMTFALDVTSPEALRQAAEQIENELGPIAVWVNCAGATVIGQVTSLCAQDIQRATDITYMGSVNGTLAALEHMRRRSQGVIINLDLAPSLRDMPLQAAENGARAALRAFCNSLRAELLHDADAIRVVTVDLPAINTPRYRWTRNTTGQTLRPAGPVYEPEVAAEAICRAAFTTSDTISVGPEAILSFLHKITGTGYSIKKRVQKGYKTQLSKVYAPDHAADNLYTSPAGIMGAHGDFDSKTRRADSPLSFYIPSSLLAGLKGALLAIGLTSLVTHFINTKEKQNHH</sequence>
<protein>
    <submittedName>
        <fullName evidence="3">SDR family oxidoreductase</fullName>
    </submittedName>
</protein>
<dbReference type="PRINTS" id="PR00081">
    <property type="entry name" value="GDHRDH"/>
</dbReference>
<comment type="caution">
    <text evidence="3">The sequence shown here is derived from an EMBL/GenBank/DDBJ whole genome shotgun (WGS) entry which is preliminary data.</text>
</comment>
<dbReference type="NCBIfam" id="NF005495">
    <property type="entry name" value="PRK07109.1"/>
    <property type="match status" value="1"/>
</dbReference>
<comment type="similarity">
    <text evidence="1">Belongs to the short-chain dehydrogenases/reductases (SDR) family.</text>
</comment>
<dbReference type="EMBL" id="JAPIUZ010000007">
    <property type="protein sequence ID" value="MCX2564581.1"/>
    <property type="molecule type" value="Genomic_DNA"/>
</dbReference>
<dbReference type="PANTHER" id="PTHR44196:SF1">
    <property type="entry name" value="DEHYDROGENASE_REDUCTASE SDR FAMILY MEMBER 7B"/>
    <property type="match status" value="1"/>
</dbReference>
<evidence type="ECO:0000313" key="4">
    <source>
        <dbReference type="Proteomes" id="UP001301152"/>
    </source>
</evidence>
<dbReference type="InterPro" id="IPR002347">
    <property type="entry name" value="SDR_fam"/>
</dbReference>
<keyword evidence="4" id="KW-1185">Reference proteome</keyword>
<accession>A0ABT3QH31</accession>